<feature type="active site" evidence="12">
    <location>
        <position position="128"/>
    </location>
</feature>
<dbReference type="InterPro" id="IPR017050">
    <property type="entry name" value="Metallopeptidase_nem"/>
</dbReference>
<evidence type="ECO:0000256" key="2">
    <source>
        <dbReference type="ARBA" id="ARBA00022525"/>
    </source>
</evidence>
<keyword evidence="5 12" id="KW-0479">Metal-binding</keyword>
<dbReference type="GO" id="GO:0018996">
    <property type="term" value="P:molting cycle, collagen and cuticulin-based cuticle"/>
    <property type="evidence" value="ECO:0007669"/>
    <property type="project" value="InterPro"/>
</dbReference>
<gene>
    <name evidence="15" type="ORF">ACOC_LOCUS10916</name>
</gene>
<evidence type="ECO:0000256" key="5">
    <source>
        <dbReference type="ARBA" id="ARBA00022723"/>
    </source>
</evidence>
<keyword evidence="2" id="KW-0964">Secreted</keyword>
<evidence type="ECO:0000256" key="6">
    <source>
        <dbReference type="ARBA" id="ARBA00022729"/>
    </source>
</evidence>
<keyword evidence="7 12" id="KW-0378">Hydrolase</keyword>
<dbReference type="Proteomes" id="UP000267027">
    <property type="component" value="Unassembled WGS sequence"/>
</dbReference>
<feature type="binding site" evidence="12">
    <location>
        <position position="131"/>
    </location>
    <ligand>
        <name>Zn(2+)</name>
        <dbReference type="ChEBI" id="CHEBI:29105"/>
        <note>catalytic</note>
    </ligand>
</feature>
<name>A0A0R3PXC2_ANGCS</name>
<feature type="binding site" evidence="12">
    <location>
        <position position="137"/>
    </location>
    <ligand>
        <name>Zn(2+)</name>
        <dbReference type="ChEBI" id="CHEBI:29105"/>
        <note>catalytic</note>
    </ligand>
</feature>
<dbReference type="InterPro" id="IPR006026">
    <property type="entry name" value="Peptidase_Metallo"/>
</dbReference>
<evidence type="ECO:0000256" key="13">
    <source>
        <dbReference type="RuleBase" id="RU361183"/>
    </source>
</evidence>
<evidence type="ECO:0000256" key="1">
    <source>
        <dbReference type="ARBA" id="ARBA00004613"/>
    </source>
</evidence>
<keyword evidence="11" id="KW-0325">Glycoprotein</keyword>
<dbReference type="PRINTS" id="PR00480">
    <property type="entry name" value="ASTACIN"/>
</dbReference>
<keyword evidence="4 12" id="KW-0645">Protease</keyword>
<evidence type="ECO:0000256" key="4">
    <source>
        <dbReference type="ARBA" id="ARBA00022670"/>
    </source>
</evidence>
<dbReference type="SMART" id="SM00235">
    <property type="entry name" value="ZnMc"/>
    <property type="match status" value="1"/>
</dbReference>
<dbReference type="EC" id="3.4.24.-" evidence="13"/>
<dbReference type="PANTHER" id="PTHR10127">
    <property type="entry name" value="DISCOIDIN, CUB, EGF, LAMININ , AND ZINC METALLOPROTEASE DOMAIN CONTAINING"/>
    <property type="match status" value="1"/>
</dbReference>
<evidence type="ECO:0000259" key="14">
    <source>
        <dbReference type="PROSITE" id="PS51864"/>
    </source>
</evidence>
<dbReference type="InterPro" id="IPR034035">
    <property type="entry name" value="Astacin-like_dom"/>
</dbReference>
<dbReference type="SUPFAM" id="SSF55486">
    <property type="entry name" value="Metalloproteases ('zincins'), catalytic domain"/>
    <property type="match status" value="1"/>
</dbReference>
<evidence type="ECO:0000313" key="16">
    <source>
        <dbReference type="Proteomes" id="UP000267027"/>
    </source>
</evidence>
<feature type="domain" description="Peptidase M12A" evidence="14">
    <location>
        <begin position="37"/>
        <end position="231"/>
    </location>
</feature>
<reference evidence="15 16" key="2">
    <citation type="submission" date="2018-11" db="EMBL/GenBank/DDBJ databases">
        <authorList>
            <consortium name="Pathogen Informatics"/>
        </authorList>
    </citation>
    <scope>NUCLEOTIDE SEQUENCE [LARGE SCALE GENOMIC DNA]</scope>
    <source>
        <strain evidence="15 16">Costa Rica</strain>
    </source>
</reference>
<keyword evidence="6" id="KW-0732">Signal</keyword>
<dbReference type="GO" id="GO:0008270">
    <property type="term" value="F:zinc ion binding"/>
    <property type="evidence" value="ECO:0007669"/>
    <property type="project" value="UniProtKB-UniRule"/>
</dbReference>
<dbReference type="WBParaSite" id="ACOC_0001091501-mRNA-1">
    <property type="protein sequence ID" value="ACOC_0001091501-mRNA-1"/>
    <property type="gene ID" value="ACOC_0001091501"/>
</dbReference>
<protein>
    <recommendedName>
        <fullName evidence="13">Metalloendopeptidase</fullName>
        <ecNumber evidence="13">3.4.24.-</ecNumber>
    </recommendedName>
</protein>
<dbReference type="AlphaFoldDB" id="A0A0R3PXC2"/>
<keyword evidence="8 12" id="KW-0862">Zinc</keyword>
<organism evidence="17">
    <name type="scientific">Angiostrongylus costaricensis</name>
    <name type="common">Nematode worm</name>
    <dbReference type="NCBI Taxonomy" id="334426"/>
    <lineage>
        <taxon>Eukaryota</taxon>
        <taxon>Metazoa</taxon>
        <taxon>Ecdysozoa</taxon>
        <taxon>Nematoda</taxon>
        <taxon>Chromadorea</taxon>
        <taxon>Rhabditida</taxon>
        <taxon>Rhabditina</taxon>
        <taxon>Rhabditomorpha</taxon>
        <taxon>Strongyloidea</taxon>
        <taxon>Metastrongylidae</taxon>
        <taxon>Angiostrongylus</taxon>
    </lineage>
</organism>
<dbReference type="GO" id="GO:0004222">
    <property type="term" value="F:metalloendopeptidase activity"/>
    <property type="evidence" value="ECO:0007669"/>
    <property type="project" value="UniProtKB-UniRule"/>
</dbReference>
<dbReference type="PIRSF" id="PIRSF036365">
    <property type="entry name" value="Astacin_nematoda"/>
    <property type="match status" value="1"/>
</dbReference>
<sequence length="278" mass="31474">MQSLLDLKVAGIFYETDIALTLLQASQILGNKRRFKRKIVTNTTMRWETPVIAYRFAVNDDHWEVQIRNVLAKFSQNTCLRFIENMDAEDYLIFNRGVGCYSPVGRLGGAQEISIGYGCELDGIIGHEVGHSLGLWHEHSRPERDNYVYVYVQNVLPGTQGQFQKLSRDESVDLGVPYDYGSVMHYASTTFTNSAGRKTIVPRQPEYEHTMGNRVDASFLDYKILNKAYCSNICPNNLPCQHGGYVNPNACDRCLCPTGLGGTYCEKVQYSSKLYILH</sequence>
<accession>A0A0R3PXC2</accession>
<dbReference type="OMA" id="WQNLIRT"/>
<keyword evidence="16" id="KW-1185">Reference proteome</keyword>
<dbReference type="GO" id="GO:0006508">
    <property type="term" value="P:proteolysis"/>
    <property type="evidence" value="ECO:0007669"/>
    <property type="project" value="UniProtKB-KW"/>
</dbReference>
<keyword evidence="10" id="KW-1015">Disulfide bond</keyword>
<reference evidence="17" key="1">
    <citation type="submission" date="2017-02" db="UniProtKB">
        <authorList>
            <consortium name="WormBaseParasite"/>
        </authorList>
    </citation>
    <scope>IDENTIFICATION</scope>
</reference>
<dbReference type="InterPro" id="IPR024079">
    <property type="entry name" value="MetalloPept_cat_dom_sf"/>
</dbReference>
<keyword evidence="9 12" id="KW-0482">Metalloprotease</keyword>
<dbReference type="PROSITE" id="PS00022">
    <property type="entry name" value="EGF_1"/>
    <property type="match status" value="1"/>
</dbReference>
<dbReference type="PANTHER" id="PTHR10127:SF823">
    <property type="entry name" value="ZINC METALLOPROTEINASE NAS-33"/>
    <property type="match status" value="1"/>
</dbReference>
<keyword evidence="3" id="KW-0245">EGF-like domain</keyword>
<dbReference type="OrthoDB" id="6156706at2759"/>
<dbReference type="EMBL" id="UYYA01004572">
    <property type="protein sequence ID" value="VDM62501.1"/>
    <property type="molecule type" value="Genomic_DNA"/>
</dbReference>
<comment type="subcellular location">
    <subcellularLocation>
        <location evidence="1">Secreted</location>
    </subcellularLocation>
</comment>
<evidence type="ECO:0000313" key="15">
    <source>
        <dbReference type="EMBL" id="VDM62501.1"/>
    </source>
</evidence>
<feature type="binding site" evidence="12">
    <location>
        <position position="127"/>
    </location>
    <ligand>
        <name>Zn(2+)</name>
        <dbReference type="ChEBI" id="CHEBI:29105"/>
        <note>catalytic</note>
    </ligand>
</feature>
<dbReference type="InterPro" id="IPR000742">
    <property type="entry name" value="EGF"/>
</dbReference>
<dbReference type="Pfam" id="PF01400">
    <property type="entry name" value="Astacin"/>
    <property type="match status" value="1"/>
</dbReference>
<evidence type="ECO:0000313" key="17">
    <source>
        <dbReference type="WBParaSite" id="ACOC_0001091501-mRNA-1"/>
    </source>
</evidence>
<dbReference type="FunFam" id="3.40.390.10:FF:000028">
    <property type="entry name" value="Zinc metalloproteinase"/>
    <property type="match status" value="1"/>
</dbReference>
<proteinExistence type="predicted"/>
<dbReference type="InterPro" id="IPR001506">
    <property type="entry name" value="Peptidase_M12A"/>
</dbReference>
<evidence type="ECO:0000256" key="3">
    <source>
        <dbReference type="ARBA" id="ARBA00022536"/>
    </source>
</evidence>
<dbReference type="Gene3D" id="3.40.390.10">
    <property type="entry name" value="Collagenase (Catalytic Domain)"/>
    <property type="match status" value="1"/>
</dbReference>
<evidence type="ECO:0000256" key="11">
    <source>
        <dbReference type="ARBA" id="ARBA00023180"/>
    </source>
</evidence>
<evidence type="ECO:0000256" key="7">
    <source>
        <dbReference type="ARBA" id="ARBA00022801"/>
    </source>
</evidence>
<evidence type="ECO:0000256" key="12">
    <source>
        <dbReference type="PROSITE-ProRule" id="PRU01211"/>
    </source>
</evidence>
<dbReference type="PROSITE" id="PS51864">
    <property type="entry name" value="ASTACIN"/>
    <property type="match status" value="1"/>
</dbReference>
<comment type="cofactor">
    <cofactor evidence="12 13">
        <name>Zn(2+)</name>
        <dbReference type="ChEBI" id="CHEBI:29105"/>
    </cofactor>
    <text evidence="12 13">Binds 1 zinc ion per subunit.</text>
</comment>
<dbReference type="CDD" id="cd04280">
    <property type="entry name" value="ZnMc_astacin_like"/>
    <property type="match status" value="1"/>
</dbReference>
<evidence type="ECO:0000256" key="10">
    <source>
        <dbReference type="ARBA" id="ARBA00023157"/>
    </source>
</evidence>
<evidence type="ECO:0000256" key="8">
    <source>
        <dbReference type="ARBA" id="ARBA00022833"/>
    </source>
</evidence>
<evidence type="ECO:0000256" key="9">
    <source>
        <dbReference type="ARBA" id="ARBA00023049"/>
    </source>
</evidence>
<comment type="caution">
    <text evidence="12">Lacks conserved residue(s) required for the propagation of feature annotation.</text>
</comment>
<dbReference type="GO" id="GO:0005576">
    <property type="term" value="C:extracellular region"/>
    <property type="evidence" value="ECO:0007669"/>
    <property type="project" value="UniProtKB-SubCell"/>
</dbReference>